<dbReference type="SUPFAM" id="SSF52096">
    <property type="entry name" value="ClpP/crotonase"/>
    <property type="match status" value="1"/>
</dbReference>
<keyword evidence="6" id="KW-0442">Lipid degradation</keyword>
<comment type="similarity">
    <text evidence="2">In the central section; belongs to the 3-hydroxyacyl-CoA dehydrogenase family.</text>
</comment>
<dbReference type="Pfam" id="PF02737">
    <property type="entry name" value="3HCDH_N"/>
    <property type="match status" value="1"/>
</dbReference>
<dbReference type="Gene3D" id="3.40.50.720">
    <property type="entry name" value="NAD(P)-binding Rossmann-like Domain"/>
    <property type="match status" value="1"/>
</dbReference>
<dbReference type="InterPro" id="IPR029045">
    <property type="entry name" value="ClpP/crotonase-like_dom_sf"/>
</dbReference>
<keyword evidence="17" id="KW-1185">Reference proteome</keyword>
<dbReference type="Pfam" id="PF00378">
    <property type="entry name" value="ECH_1"/>
    <property type="match status" value="1"/>
</dbReference>
<dbReference type="Pfam" id="PF00725">
    <property type="entry name" value="3HCDH"/>
    <property type="match status" value="1"/>
</dbReference>
<dbReference type="PANTHER" id="PTHR43612">
    <property type="entry name" value="TRIFUNCTIONAL ENZYME SUBUNIT ALPHA"/>
    <property type="match status" value="1"/>
</dbReference>
<evidence type="ECO:0000256" key="6">
    <source>
        <dbReference type="ARBA" id="ARBA00022963"/>
    </source>
</evidence>
<evidence type="ECO:0000256" key="4">
    <source>
        <dbReference type="ARBA" id="ARBA00012076"/>
    </source>
</evidence>
<name>A0ABW5E3W1_9BACT</name>
<feature type="domain" description="3-hydroxyacyl-CoA dehydrogenase C-terminal" evidence="14">
    <location>
        <begin position="481"/>
        <end position="574"/>
    </location>
</feature>
<dbReference type="RefSeq" id="WP_377094831.1">
    <property type="nucleotide sequence ID" value="NZ_JBHSJM010000001.1"/>
</dbReference>
<dbReference type="PANTHER" id="PTHR43612:SF3">
    <property type="entry name" value="TRIFUNCTIONAL ENZYME SUBUNIT ALPHA, MITOCHONDRIAL"/>
    <property type="match status" value="1"/>
</dbReference>
<comment type="catalytic activity">
    <reaction evidence="12">
        <text>a (3S)-3-hydroxyacyl-CoA + NAD(+) = a 3-oxoacyl-CoA + NADH + H(+)</text>
        <dbReference type="Rhea" id="RHEA:22432"/>
        <dbReference type="ChEBI" id="CHEBI:15378"/>
        <dbReference type="ChEBI" id="CHEBI:57318"/>
        <dbReference type="ChEBI" id="CHEBI:57540"/>
        <dbReference type="ChEBI" id="CHEBI:57945"/>
        <dbReference type="ChEBI" id="CHEBI:90726"/>
        <dbReference type="EC" id="1.1.1.35"/>
    </reaction>
</comment>
<dbReference type="InterPro" id="IPR008927">
    <property type="entry name" value="6-PGluconate_DH-like_C_sf"/>
</dbReference>
<evidence type="ECO:0000256" key="11">
    <source>
        <dbReference type="ARBA" id="ARBA00023268"/>
    </source>
</evidence>
<evidence type="ECO:0000256" key="8">
    <source>
        <dbReference type="ARBA" id="ARBA00023027"/>
    </source>
</evidence>
<dbReference type="InterPro" id="IPR006180">
    <property type="entry name" value="3-OHacyl-CoA_DH_CS"/>
</dbReference>
<evidence type="ECO:0000259" key="14">
    <source>
        <dbReference type="Pfam" id="PF00725"/>
    </source>
</evidence>
<dbReference type="PROSITE" id="PS00166">
    <property type="entry name" value="ENOYL_COA_HYDRATASE"/>
    <property type="match status" value="1"/>
</dbReference>
<dbReference type="SUPFAM" id="SSF48179">
    <property type="entry name" value="6-phosphogluconate dehydrogenase C-terminal domain-like"/>
    <property type="match status" value="2"/>
</dbReference>
<dbReference type="InterPro" id="IPR018376">
    <property type="entry name" value="Enoyl-CoA_hyd/isom_CS"/>
</dbReference>
<evidence type="ECO:0000256" key="9">
    <source>
        <dbReference type="ARBA" id="ARBA00023098"/>
    </source>
</evidence>
<comment type="similarity">
    <text evidence="13">Belongs to the enoyl-CoA hydratase/isomerase family.</text>
</comment>
<dbReference type="EMBL" id="JBHUJC010000038">
    <property type="protein sequence ID" value="MFD2277102.1"/>
    <property type="molecule type" value="Genomic_DNA"/>
</dbReference>
<dbReference type="CDD" id="cd06558">
    <property type="entry name" value="crotonase-like"/>
    <property type="match status" value="1"/>
</dbReference>
<proteinExistence type="inferred from homology"/>
<evidence type="ECO:0000256" key="10">
    <source>
        <dbReference type="ARBA" id="ARBA00023239"/>
    </source>
</evidence>
<evidence type="ECO:0000256" key="1">
    <source>
        <dbReference type="ARBA" id="ARBA00005005"/>
    </source>
</evidence>
<evidence type="ECO:0000256" key="12">
    <source>
        <dbReference type="ARBA" id="ARBA00049556"/>
    </source>
</evidence>
<dbReference type="Gene3D" id="3.90.226.10">
    <property type="entry name" value="2-enoyl-CoA Hydratase, Chain A, domain 1"/>
    <property type="match status" value="1"/>
</dbReference>
<dbReference type="InterPro" id="IPR036291">
    <property type="entry name" value="NAD(P)-bd_dom_sf"/>
</dbReference>
<organism evidence="16 17">
    <name type="scientific">Rubritalea spongiae</name>
    <dbReference type="NCBI Taxonomy" id="430797"/>
    <lineage>
        <taxon>Bacteria</taxon>
        <taxon>Pseudomonadati</taxon>
        <taxon>Verrucomicrobiota</taxon>
        <taxon>Verrucomicrobiia</taxon>
        <taxon>Verrucomicrobiales</taxon>
        <taxon>Rubritaleaceae</taxon>
        <taxon>Rubritalea</taxon>
    </lineage>
</organism>
<evidence type="ECO:0000259" key="15">
    <source>
        <dbReference type="Pfam" id="PF02737"/>
    </source>
</evidence>
<dbReference type="Proteomes" id="UP001597297">
    <property type="component" value="Unassembled WGS sequence"/>
</dbReference>
<feature type="domain" description="3-hydroxyacyl-CoA dehydrogenase NAD binding" evidence="15">
    <location>
        <begin position="300"/>
        <end position="478"/>
    </location>
</feature>
<keyword evidence="8" id="KW-0520">NAD</keyword>
<accession>A0ABW5E3W1</accession>
<evidence type="ECO:0000256" key="2">
    <source>
        <dbReference type="ARBA" id="ARBA00007005"/>
    </source>
</evidence>
<keyword evidence="9" id="KW-0443">Lipid metabolism</keyword>
<dbReference type="InterPro" id="IPR050136">
    <property type="entry name" value="FA_oxidation_alpha_subunit"/>
</dbReference>
<evidence type="ECO:0000256" key="7">
    <source>
        <dbReference type="ARBA" id="ARBA00023002"/>
    </source>
</evidence>
<dbReference type="InterPro" id="IPR001753">
    <property type="entry name" value="Enoyl-CoA_hydra/iso"/>
</dbReference>
<keyword evidence="7" id="KW-0560">Oxidoreductase</keyword>
<keyword evidence="5" id="KW-0276">Fatty acid metabolism</keyword>
<evidence type="ECO:0000256" key="5">
    <source>
        <dbReference type="ARBA" id="ARBA00022832"/>
    </source>
</evidence>
<dbReference type="InterPro" id="IPR006176">
    <property type="entry name" value="3-OHacyl-CoA_DH_NAD-bd"/>
</dbReference>
<reference evidence="17" key="1">
    <citation type="journal article" date="2019" name="Int. J. Syst. Evol. Microbiol.">
        <title>The Global Catalogue of Microorganisms (GCM) 10K type strain sequencing project: providing services to taxonomists for standard genome sequencing and annotation.</title>
        <authorList>
            <consortium name="The Broad Institute Genomics Platform"/>
            <consortium name="The Broad Institute Genome Sequencing Center for Infectious Disease"/>
            <person name="Wu L."/>
            <person name="Ma J."/>
        </authorList>
    </citation>
    <scope>NUCLEOTIDE SEQUENCE [LARGE SCALE GENOMIC DNA]</scope>
    <source>
        <strain evidence="17">JCM 16545</strain>
    </source>
</reference>
<sequence length="659" mass="71771">MNIHLTTEQNIARLTFDRENASANIFDKDILLELDALLDGISKISALSALVIQSAKPNIFIAGADLKTLSSADDKSLLELIHLGQKVFNKLESLHLTTIAAIHGACLGGGLELALACDYRIASDASCTRIGLPETQLGILPAWGGSTRLPMLIGLPNALPLILSGKILKADAAQHKGIVDAVCPPEKLREYAASFHTRPKREHQLYLLEHNPLSVALIRKKASDSLFKKTQGLYPALNLALKVVCDGVRTGLEQSLSNEREAISELSQTPESKCLLNLFFQTEHAKKLKIAGSEARPLNNIAVLGAGVMGSGIAYWLSTKKRKVLLKDIDEQALTKGISSIEKLYESATQKRILSKIDAQAGLDRIQATSHNNSLCGKDLIIEAATEDLELKKKIFTQLSEKSDPSTILATNTSALPIHQLADSISHPERLIGIHFFNPVPRMKLVEVVRTKTTSDETLASAVNFVQVIGKLPVVVTDSPGFVVNRILLPYLVRAGELFSEGHPPETIDKAMLDFGMPMGPLRLLDEIGIDVAQHVAKTLSEAFPDRMKVPPILNKLMSRNLLGRKSNAGFYLYNNGKTHENPSIQPSTTPDSSRCEIQNDLVTLMSKEAAMCLDEGVAASAAEIDFAMVMGTGYAPFRGGPLRYAHDTQLLSRSFYED</sequence>
<comment type="similarity">
    <text evidence="3">In the N-terminal section; belongs to the enoyl-CoA hydratase/isomerase family.</text>
</comment>
<dbReference type="SUPFAM" id="SSF51735">
    <property type="entry name" value="NAD(P)-binding Rossmann-fold domains"/>
    <property type="match status" value="1"/>
</dbReference>
<keyword evidence="11" id="KW-0511">Multifunctional enzyme</keyword>
<keyword evidence="10" id="KW-0456">Lyase</keyword>
<gene>
    <name evidence="16" type="ORF">ACFSQZ_11520</name>
</gene>
<protein>
    <recommendedName>
        <fullName evidence="4">enoyl-CoA hydratase</fullName>
        <ecNumber evidence="4">4.2.1.17</ecNumber>
    </recommendedName>
</protein>
<comment type="pathway">
    <text evidence="1">Lipid metabolism; fatty acid beta-oxidation.</text>
</comment>
<comment type="caution">
    <text evidence="16">The sequence shown here is derived from an EMBL/GenBank/DDBJ whole genome shotgun (WGS) entry which is preliminary data.</text>
</comment>
<evidence type="ECO:0000313" key="16">
    <source>
        <dbReference type="EMBL" id="MFD2277102.1"/>
    </source>
</evidence>
<dbReference type="InterPro" id="IPR006108">
    <property type="entry name" value="3HC_DH_C"/>
</dbReference>
<evidence type="ECO:0000256" key="3">
    <source>
        <dbReference type="ARBA" id="ARBA00008750"/>
    </source>
</evidence>
<dbReference type="Gene3D" id="1.10.1040.50">
    <property type="match status" value="1"/>
</dbReference>
<dbReference type="PROSITE" id="PS00067">
    <property type="entry name" value="3HCDH"/>
    <property type="match status" value="1"/>
</dbReference>
<evidence type="ECO:0000313" key="17">
    <source>
        <dbReference type="Proteomes" id="UP001597297"/>
    </source>
</evidence>
<evidence type="ECO:0000256" key="13">
    <source>
        <dbReference type="RuleBase" id="RU003707"/>
    </source>
</evidence>
<dbReference type="EC" id="4.2.1.17" evidence="4"/>